<dbReference type="GO" id="GO:0016485">
    <property type="term" value="P:protein processing"/>
    <property type="evidence" value="ECO:0007669"/>
    <property type="project" value="TreeGrafter"/>
</dbReference>
<evidence type="ECO:0000256" key="1">
    <source>
        <dbReference type="ARBA" id="ARBA00001947"/>
    </source>
</evidence>
<feature type="domain" description="Peptidase M13 N-terminal" evidence="9">
    <location>
        <begin position="82"/>
        <end position="473"/>
    </location>
</feature>
<proteinExistence type="predicted"/>
<evidence type="ECO:0000259" key="8">
    <source>
        <dbReference type="Pfam" id="PF01431"/>
    </source>
</evidence>
<dbReference type="EMBL" id="CAJNOM010000124">
    <property type="protein sequence ID" value="CAF1094796.1"/>
    <property type="molecule type" value="Genomic_DNA"/>
</dbReference>
<dbReference type="InterPro" id="IPR000718">
    <property type="entry name" value="Peptidase_M13"/>
</dbReference>
<evidence type="ECO:0000256" key="3">
    <source>
        <dbReference type="ARBA" id="ARBA00022723"/>
    </source>
</evidence>
<comment type="caution">
    <text evidence="10">The sequence shown here is derived from an EMBL/GenBank/DDBJ whole genome shotgun (WGS) entry which is preliminary data.</text>
</comment>
<dbReference type="SUPFAM" id="SSF55486">
    <property type="entry name" value="Metalloproteases ('zincins'), catalytic domain"/>
    <property type="match status" value="1"/>
</dbReference>
<evidence type="ECO:0000256" key="6">
    <source>
        <dbReference type="ARBA" id="ARBA00023049"/>
    </source>
</evidence>
<dbReference type="Pfam" id="PF05649">
    <property type="entry name" value="Peptidase_M13_N"/>
    <property type="match status" value="1"/>
</dbReference>
<keyword evidence="7" id="KW-1133">Transmembrane helix</keyword>
<dbReference type="InterPro" id="IPR042089">
    <property type="entry name" value="Peptidase_M13_dom_2"/>
</dbReference>
<dbReference type="Proteomes" id="UP000663832">
    <property type="component" value="Unassembled WGS sequence"/>
</dbReference>
<accession>A0A814NK22</accession>
<dbReference type="OrthoDB" id="6475849at2759"/>
<dbReference type="PANTHER" id="PTHR11733">
    <property type="entry name" value="ZINC METALLOPROTEASE FAMILY M13 NEPRILYSIN-RELATED"/>
    <property type="match status" value="1"/>
</dbReference>
<name>A0A814NK22_9BILA</name>
<keyword evidence="11" id="KW-1185">Reference proteome</keyword>
<dbReference type="GO" id="GO:0005886">
    <property type="term" value="C:plasma membrane"/>
    <property type="evidence" value="ECO:0007669"/>
    <property type="project" value="TreeGrafter"/>
</dbReference>
<comment type="cofactor">
    <cofactor evidence="1">
        <name>Zn(2+)</name>
        <dbReference type="ChEBI" id="CHEBI:29105"/>
    </cofactor>
</comment>
<evidence type="ECO:0000256" key="7">
    <source>
        <dbReference type="SAM" id="Phobius"/>
    </source>
</evidence>
<dbReference type="InterPro" id="IPR018497">
    <property type="entry name" value="Peptidase_M13_C"/>
</dbReference>
<evidence type="ECO:0000259" key="9">
    <source>
        <dbReference type="Pfam" id="PF05649"/>
    </source>
</evidence>
<keyword evidence="5" id="KW-0862">Zinc</keyword>
<keyword evidence="3" id="KW-0479">Metal-binding</keyword>
<dbReference type="AlphaFoldDB" id="A0A814NK22"/>
<evidence type="ECO:0000256" key="2">
    <source>
        <dbReference type="ARBA" id="ARBA00022670"/>
    </source>
</evidence>
<feature type="domain" description="Peptidase M13 C-terminal" evidence="8">
    <location>
        <begin position="534"/>
        <end position="740"/>
    </location>
</feature>
<evidence type="ECO:0000256" key="5">
    <source>
        <dbReference type="ARBA" id="ARBA00022833"/>
    </source>
</evidence>
<dbReference type="Gene3D" id="1.10.1380.10">
    <property type="entry name" value="Neutral endopeptidase , domain2"/>
    <property type="match status" value="1"/>
</dbReference>
<dbReference type="GO" id="GO:0004222">
    <property type="term" value="F:metalloendopeptidase activity"/>
    <property type="evidence" value="ECO:0007669"/>
    <property type="project" value="InterPro"/>
</dbReference>
<dbReference type="CDD" id="cd08662">
    <property type="entry name" value="M13"/>
    <property type="match status" value="1"/>
</dbReference>
<evidence type="ECO:0000313" key="11">
    <source>
        <dbReference type="Proteomes" id="UP000663832"/>
    </source>
</evidence>
<keyword evidence="2" id="KW-0645">Protease</keyword>
<dbReference type="PRINTS" id="PR00786">
    <property type="entry name" value="NEPRILYSIN"/>
</dbReference>
<organism evidence="10 11">
    <name type="scientific">Adineta steineri</name>
    <dbReference type="NCBI Taxonomy" id="433720"/>
    <lineage>
        <taxon>Eukaryota</taxon>
        <taxon>Metazoa</taxon>
        <taxon>Spiralia</taxon>
        <taxon>Gnathifera</taxon>
        <taxon>Rotifera</taxon>
        <taxon>Eurotatoria</taxon>
        <taxon>Bdelloidea</taxon>
        <taxon>Adinetida</taxon>
        <taxon>Adinetidae</taxon>
        <taxon>Adineta</taxon>
    </lineage>
</organism>
<evidence type="ECO:0000313" key="10">
    <source>
        <dbReference type="EMBL" id="CAF1094796.1"/>
    </source>
</evidence>
<dbReference type="InterPro" id="IPR024079">
    <property type="entry name" value="MetalloPept_cat_dom_sf"/>
</dbReference>
<evidence type="ECO:0000256" key="4">
    <source>
        <dbReference type="ARBA" id="ARBA00022801"/>
    </source>
</evidence>
<keyword evidence="7" id="KW-0812">Transmembrane</keyword>
<feature type="transmembrane region" description="Helical" evidence="7">
    <location>
        <begin position="21"/>
        <end position="45"/>
    </location>
</feature>
<dbReference type="InterPro" id="IPR008753">
    <property type="entry name" value="Peptidase_M13_N"/>
</dbReference>
<gene>
    <name evidence="10" type="ORF">QVE165_LOCUS19964</name>
</gene>
<protein>
    <submittedName>
        <fullName evidence="10">Uncharacterized protein</fullName>
    </submittedName>
</protein>
<dbReference type="Pfam" id="PF01431">
    <property type="entry name" value="Peptidase_M13"/>
    <property type="match status" value="1"/>
</dbReference>
<keyword evidence="7" id="KW-0472">Membrane</keyword>
<dbReference type="PANTHER" id="PTHR11733:SF133">
    <property type="entry name" value="PHOSPHATE-REGULATING NEUTRAL ENDOPEPTIDASE PHEX"/>
    <property type="match status" value="1"/>
</dbReference>
<keyword evidence="6" id="KW-0482">Metalloprotease</keyword>
<dbReference type="GO" id="GO:0046872">
    <property type="term" value="F:metal ion binding"/>
    <property type="evidence" value="ECO:0007669"/>
    <property type="project" value="UniProtKB-KW"/>
</dbReference>
<keyword evidence="4" id="KW-0378">Hydrolase</keyword>
<reference evidence="10" key="1">
    <citation type="submission" date="2021-02" db="EMBL/GenBank/DDBJ databases">
        <authorList>
            <person name="Nowell W R."/>
        </authorList>
    </citation>
    <scope>NUCLEOTIDE SEQUENCE</scope>
</reference>
<sequence length="742" mass="84962">MSISINLATNSSISQTRSMRPFIVLGILVGIFALSTVVLAVILAINNRTTTETIVNNELCVTPYCVKAANYLIESLDETVEPCEDFYQFVCGTWIKNNRIPDDSTVFDLLRTQLDYNVVDLLTSSSTNDTNEPKAVINARNLYHSCMNDHNIRKEGYDPLLSLIDNEFGSWPIIQSSWDNSTFDLLNLLLKLRKYNNNILFDIGTSIDDRNSTEYVLRIGQAYLAFDQREYFMNESKITVAYRRYMFDIASSLSNDTSTIEQDVNDMYEFEREIAKHYWTTDEQKHRPNATIRTTVGKLRQLLNTTFDFTNYLTSAYASANVTLMDSDLVIVGEIDYLYNVSSIIHQVSPRILQNYVIWRFMMPLIGILPEQFRNIKDNFNHVFGITTVERARTVKCGSFVNSNMGFAVSKLYIKKYFDNNARNQLYSKLYEMIANIRKAFIDMLEDSTWMDSMSKTKNIEKALAVDEKIGYPDYLASDNVTQLEIQYADYVFDSSFISNILKLLQIKAKEEFQVLRKDVNHKGWGSSPPTVVNAFYMPSKNQITFPAGILQMPFFHKDAPKYLNYGGIGVVIGHEITHGFDDSGRQFDKDGNRIPWWTNETVKQFGERKTCIVDQYSNYTVPNLNIQANGDQTQDEDIADNGGLREAFYAYQKFTEANPNADKRLPGLSKYSPTQMFFINHAYTSCAKMTDAYARGRVESDVHSLGQFRVNGPTSNFVEFDRAFSCKPGQGNSRVRKCTVW</sequence>
<dbReference type="PROSITE" id="PS51885">
    <property type="entry name" value="NEPRILYSIN"/>
    <property type="match status" value="1"/>
</dbReference>
<dbReference type="Gene3D" id="3.40.390.10">
    <property type="entry name" value="Collagenase (Catalytic Domain)"/>
    <property type="match status" value="1"/>
</dbReference>